<evidence type="ECO:0000259" key="7">
    <source>
        <dbReference type="Pfam" id="PF06241"/>
    </source>
</evidence>
<keyword evidence="9" id="KW-1185">Reference proteome</keyword>
<evidence type="ECO:0000256" key="1">
    <source>
        <dbReference type="ARBA" id="ARBA00004127"/>
    </source>
</evidence>
<name>A0ABN9WMN5_9DINO</name>
<dbReference type="PANTHER" id="PTHR31563">
    <property type="entry name" value="ION CHANNEL POLLUX-RELATED"/>
    <property type="match status" value="1"/>
</dbReference>
<dbReference type="InterPro" id="IPR044849">
    <property type="entry name" value="CASTOR/POLLUX/SYM8-like"/>
</dbReference>
<feature type="domain" description="CASTOR/POLLUX/SYM8 ion channel conserved" evidence="7">
    <location>
        <begin position="101"/>
        <end position="162"/>
    </location>
</feature>
<evidence type="ECO:0000256" key="2">
    <source>
        <dbReference type="ARBA" id="ARBA00022448"/>
    </source>
</evidence>
<comment type="caution">
    <text evidence="8">The sequence shown here is derived from an EMBL/GenBank/DDBJ whole genome shotgun (WGS) entry which is preliminary data.</text>
</comment>
<keyword evidence="2" id="KW-0813">Transport</keyword>
<dbReference type="EMBL" id="CAUYUJ010018993">
    <property type="protein sequence ID" value="CAK0887849.1"/>
    <property type="molecule type" value="Genomic_DNA"/>
</dbReference>
<gene>
    <name evidence="8" type="ORF">PCOR1329_LOCUS68796</name>
</gene>
<accession>A0ABN9WMN5</accession>
<sequence length="493" mass="53224">MKVSAFQAENILVTGSESRGADQEVVRTLLALAALLGESPAVQVFGEIRHPEKTTVIGTLLPKAKAIVARTEVNRVLVLRALVPSVGFCMKEMTTFKEGTSELYLRPVPPELVGWTFFDVAQLFTRSVVCGVQAGGGAPKLMPKAKTELREGDQLLILARSQSDAGIWLRPGAPDAPPLLGGSEDFGDLDIRSLRRAHSTHATLASAASAADVLQEDGQVKLGPSAEGPKAVVMIGCPHDFPNFLEIDCYLADGSTVHLLSTRDMQWRDAALKAYMGDAGVSVEGGFGLERVKVHHYVGDSTRRGDLARLPLAEASCAIILADRVDGEDPIDADTRSLTTAIALKALLSELKTGRCKIVTEILDAETEKVISINGSVRKTCSFMYTRSVEAGLLAMAVAQPTSFAVVKQLLERRSTAGYIVAVPVGRHVTGSEKLSFLDLRDRLWRSCRGILLGWRRQADRYPNVNPADKTELLDWEASSGDELIVMHRSDGA</sequence>
<evidence type="ECO:0000313" key="8">
    <source>
        <dbReference type="EMBL" id="CAK0887849.1"/>
    </source>
</evidence>
<dbReference type="Pfam" id="PF06241">
    <property type="entry name" value="Castor_Poll_mid"/>
    <property type="match status" value="1"/>
</dbReference>
<protein>
    <recommendedName>
        <fullName evidence="7">CASTOR/POLLUX/SYM8 ion channel conserved domain-containing protein</fullName>
    </recommendedName>
</protein>
<reference evidence="8" key="1">
    <citation type="submission" date="2023-10" db="EMBL/GenBank/DDBJ databases">
        <authorList>
            <person name="Chen Y."/>
            <person name="Shah S."/>
            <person name="Dougan E. K."/>
            <person name="Thang M."/>
            <person name="Chan C."/>
        </authorList>
    </citation>
    <scope>NUCLEOTIDE SEQUENCE [LARGE SCALE GENOMIC DNA]</scope>
</reference>
<dbReference type="InterPro" id="IPR010420">
    <property type="entry name" value="CASTOR/POLLUX/SYM8_dom"/>
</dbReference>
<keyword evidence="6" id="KW-0472">Membrane</keyword>
<comment type="subcellular location">
    <subcellularLocation>
        <location evidence="1">Endomembrane system</location>
        <topology evidence="1">Multi-pass membrane protein</topology>
    </subcellularLocation>
</comment>
<keyword evidence="5" id="KW-0406">Ion transport</keyword>
<evidence type="ECO:0000256" key="5">
    <source>
        <dbReference type="ARBA" id="ARBA00023065"/>
    </source>
</evidence>
<evidence type="ECO:0000256" key="6">
    <source>
        <dbReference type="ARBA" id="ARBA00023136"/>
    </source>
</evidence>
<keyword evidence="3" id="KW-0812">Transmembrane</keyword>
<evidence type="ECO:0000256" key="3">
    <source>
        <dbReference type="ARBA" id="ARBA00022692"/>
    </source>
</evidence>
<evidence type="ECO:0000313" key="9">
    <source>
        <dbReference type="Proteomes" id="UP001189429"/>
    </source>
</evidence>
<organism evidence="8 9">
    <name type="scientific">Prorocentrum cordatum</name>
    <dbReference type="NCBI Taxonomy" id="2364126"/>
    <lineage>
        <taxon>Eukaryota</taxon>
        <taxon>Sar</taxon>
        <taxon>Alveolata</taxon>
        <taxon>Dinophyceae</taxon>
        <taxon>Prorocentrales</taxon>
        <taxon>Prorocentraceae</taxon>
        <taxon>Prorocentrum</taxon>
    </lineage>
</organism>
<proteinExistence type="predicted"/>
<dbReference type="Gene3D" id="3.40.50.720">
    <property type="entry name" value="NAD(P)-binding Rossmann-like Domain"/>
    <property type="match status" value="1"/>
</dbReference>
<dbReference type="PANTHER" id="PTHR31563:SF10">
    <property type="entry name" value="ION CHANNEL POLLUX-RELATED"/>
    <property type="match status" value="1"/>
</dbReference>
<keyword evidence="4" id="KW-1133">Transmembrane helix</keyword>
<evidence type="ECO:0000256" key="4">
    <source>
        <dbReference type="ARBA" id="ARBA00022989"/>
    </source>
</evidence>
<dbReference type="Proteomes" id="UP001189429">
    <property type="component" value="Unassembled WGS sequence"/>
</dbReference>